<protein>
    <submittedName>
        <fullName evidence="1">Uncharacterized protein</fullName>
    </submittedName>
</protein>
<gene>
    <name evidence="1" type="ORF">C8D94_101747</name>
</gene>
<comment type="caution">
    <text evidence="1">The sequence shown here is derived from an EMBL/GenBank/DDBJ whole genome shotgun (WGS) entry which is preliminary data.</text>
</comment>
<proteinExistence type="predicted"/>
<sequence>MIKSKAGAPKKLHPVIQAVILGSIGQQGITFTTDGVVM</sequence>
<evidence type="ECO:0000313" key="1">
    <source>
        <dbReference type="EMBL" id="RDK88870.1"/>
    </source>
</evidence>
<dbReference type="EMBL" id="QRAO01000001">
    <property type="protein sequence ID" value="RDK88870.1"/>
    <property type="molecule type" value="Genomic_DNA"/>
</dbReference>
<organism evidence="1 2">
    <name type="scientific">Marinirhabdus gelatinilytica</name>
    <dbReference type="NCBI Taxonomy" id="1703343"/>
    <lineage>
        <taxon>Bacteria</taxon>
        <taxon>Pseudomonadati</taxon>
        <taxon>Bacteroidota</taxon>
        <taxon>Flavobacteriia</taxon>
        <taxon>Flavobacteriales</taxon>
        <taxon>Flavobacteriaceae</taxon>
    </lineage>
</organism>
<reference evidence="1 2" key="1">
    <citation type="submission" date="2018-07" db="EMBL/GenBank/DDBJ databases">
        <title>Genomic Encyclopedia of Type Strains, Phase IV (KMG-IV): sequencing the most valuable type-strain genomes for metagenomic binning, comparative biology and taxonomic classification.</title>
        <authorList>
            <person name="Goeker M."/>
        </authorList>
    </citation>
    <scope>NUCLEOTIDE SEQUENCE [LARGE SCALE GENOMIC DNA]</scope>
    <source>
        <strain evidence="1 2">DSM 101478</strain>
    </source>
</reference>
<name>A0A370QLI8_9FLAO</name>
<accession>A0A370QLI8</accession>
<evidence type="ECO:0000313" key="2">
    <source>
        <dbReference type="Proteomes" id="UP000255317"/>
    </source>
</evidence>
<keyword evidence="2" id="KW-1185">Reference proteome</keyword>
<dbReference type="Proteomes" id="UP000255317">
    <property type="component" value="Unassembled WGS sequence"/>
</dbReference>
<dbReference type="AlphaFoldDB" id="A0A370QLI8"/>